<dbReference type="Proteomes" id="UP000016930">
    <property type="component" value="Unassembled WGS sequence"/>
</dbReference>
<feature type="region of interest" description="Disordered" evidence="1">
    <location>
        <begin position="42"/>
        <end position="61"/>
    </location>
</feature>
<protein>
    <submittedName>
        <fullName evidence="2">Uncharacterized protein</fullName>
    </submittedName>
</protein>
<sequence>MRDVRCATGGPREAHKLALPHFARPRASAGTGAQFGARSVRAQSEVAPHAHRSKPTADRATQSRALPNIHIAPSSLHLAFGVPQTLAVARQGPLAGEGANERRTKGQGTQRPSGIATLAAHRPLDALAPRPLVNTPDRHSGCSPVLGTYNLRYDGQHVLPATATASVDAPQRPMYARGSSKIQRRTPITHHPSPTITYTSAARPGYRSWLVAQRSGTWTPHRPHPRTNVRELTMPYRHVGDLRDCSAGNRDPSHSMRPDRSTVRCNGSEAHTPKQAHTAAKKAHVGWTYASPVRVVTLNLPHRP</sequence>
<evidence type="ECO:0000313" key="2">
    <source>
        <dbReference type="EMBL" id="EMD32903.1"/>
    </source>
</evidence>
<keyword evidence="3" id="KW-1185">Reference proteome</keyword>
<evidence type="ECO:0000313" key="3">
    <source>
        <dbReference type="Proteomes" id="UP000016930"/>
    </source>
</evidence>
<dbReference type="EMBL" id="KB445808">
    <property type="protein sequence ID" value="EMD32903.1"/>
    <property type="molecule type" value="Genomic_DNA"/>
</dbReference>
<proteinExistence type="predicted"/>
<dbReference type="AlphaFoldDB" id="M2Q7W0"/>
<dbReference type="HOGENOM" id="CLU_915266_0_0_1"/>
<name>M2Q7W0_CERS8</name>
<gene>
    <name evidence="2" type="ORF">CERSUDRAFT_98913</name>
</gene>
<feature type="compositionally biased region" description="Basic and acidic residues" evidence="1">
    <location>
        <begin position="251"/>
        <end position="262"/>
    </location>
</feature>
<reference evidence="2 3" key="1">
    <citation type="journal article" date="2012" name="Proc. Natl. Acad. Sci. U.S.A.">
        <title>Comparative genomics of Ceriporiopsis subvermispora and Phanerochaete chrysosporium provide insight into selective ligninolysis.</title>
        <authorList>
            <person name="Fernandez-Fueyo E."/>
            <person name="Ruiz-Duenas F.J."/>
            <person name="Ferreira P."/>
            <person name="Floudas D."/>
            <person name="Hibbett D.S."/>
            <person name="Canessa P."/>
            <person name="Larrondo L.F."/>
            <person name="James T.Y."/>
            <person name="Seelenfreund D."/>
            <person name="Lobos S."/>
            <person name="Polanco R."/>
            <person name="Tello M."/>
            <person name="Honda Y."/>
            <person name="Watanabe T."/>
            <person name="Watanabe T."/>
            <person name="Ryu J.S."/>
            <person name="Kubicek C.P."/>
            <person name="Schmoll M."/>
            <person name="Gaskell J."/>
            <person name="Hammel K.E."/>
            <person name="St John F.J."/>
            <person name="Vanden Wymelenberg A."/>
            <person name="Sabat G."/>
            <person name="Splinter BonDurant S."/>
            <person name="Syed K."/>
            <person name="Yadav J.S."/>
            <person name="Doddapaneni H."/>
            <person name="Subramanian V."/>
            <person name="Lavin J.L."/>
            <person name="Oguiza J.A."/>
            <person name="Perez G."/>
            <person name="Pisabarro A.G."/>
            <person name="Ramirez L."/>
            <person name="Santoyo F."/>
            <person name="Master E."/>
            <person name="Coutinho P.M."/>
            <person name="Henrissat B."/>
            <person name="Lombard V."/>
            <person name="Magnuson J.K."/>
            <person name="Kuees U."/>
            <person name="Hori C."/>
            <person name="Igarashi K."/>
            <person name="Samejima M."/>
            <person name="Held B.W."/>
            <person name="Barry K.W."/>
            <person name="LaButti K.M."/>
            <person name="Lapidus A."/>
            <person name="Lindquist E.A."/>
            <person name="Lucas S.M."/>
            <person name="Riley R."/>
            <person name="Salamov A.A."/>
            <person name="Hoffmeister D."/>
            <person name="Schwenk D."/>
            <person name="Hadar Y."/>
            <person name="Yarden O."/>
            <person name="de Vries R.P."/>
            <person name="Wiebenga A."/>
            <person name="Stenlid J."/>
            <person name="Eastwood D."/>
            <person name="Grigoriev I.V."/>
            <person name="Berka R.M."/>
            <person name="Blanchette R.A."/>
            <person name="Kersten P."/>
            <person name="Martinez A.T."/>
            <person name="Vicuna R."/>
            <person name="Cullen D."/>
        </authorList>
    </citation>
    <scope>NUCLEOTIDE SEQUENCE [LARGE SCALE GENOMIC DNA]</scope>
    <source>
        <strain evidence="2 3">B</strain>
    </source>
</reference>
<accession>M2Q7W0</accession>
<evidence type="ECO:0000256" key="1">
    <source>
        <dbReference type="SAM" id="MobiDB-lite"/>
    </source>
</evidence>
<organism evidence="2 3">
    <name type="scientific">Ceriporiopsis subvermispora (strain B)</name>
    <name type="common">White-rot fungus</name>
    <name type="synonym">Gelatoporia subvermispora</name>
    <dbReference type="NCBI Taxonomy" id="914234"/>
    <lineage>
        <taxon>Eukaryota</taxon>
        <taxon>Fungi</taxon>
        <taxon>Dikarya</taxon>
        <taxon>Basidiomycota</taxon>
        <taxon>Agaricomycotina</taxon>
        <taxon>Agaricomycetes</taxon>
        <taxon>Polyporales</taxon>
        <taxon>Gelatoporiaceae</taxon>
        <taxon>Gelatoporia</taxon>
    </lineage>
</organism>
<feature type="region of interest" description="Disordered" evidence="1">
    <location>
        <begin position="243"/>
        <end position="279"/>
    </location>
</feature>